<sequence length="199" mass="22878">MWYGERLAPKVNTNNPKFSMYCQQGRVRLPLLQQPPDFLLNLFKGSNRRSVKFLNNIRAYNMMFAFTSLGGKIQKEVNNSRGPYVYRMHGQNYRLMGSLLPMDSGKSKFSQLYIYDTENEIPNKLHALESDQTNKFKSKKHPKVSTCWTLLGKRVFPHGQLYVVVSRVKSRNGLKILLGGGEGCNTTTNVVYKEVFQNV</sequence>
<organism evidence="1 2">
    <name type="scientific">Cuscuta europaea</name>
    <name type="common">European dodder</name>
    <dbReference type="NCBI Taxonomy" id="41803"/>
    <lineage>
        <taxon>Eukaryota</taxon>
        <taxon>Viridiplantae</taxon>
        <taxon>Streptophyta</taxon>
        <taxon>Embryophyta</taxon>
        <taxon>Tracheophyta</taxon>
        <taxon>Spermatophyta</taxon>
        <taxon>Magnoliopsida</taxon>
        <taxon>eudicotyledons</taxon>
        <taxon>Gunneridae</taxon>
        <taxon>Pentapetalae</taxon>
        <taxon>asterids</taxon>
        <taxon>lamiids</taxon>
        <taxon>Solanales</taxon>
        <taxon>Convolvulaceae</taxon>
        <taxon>Cuscuteae</taxon>
        <taxon>Cuscuta</taxon>
        <taxon>Cuscuta subgen. Cuscuta</taxon>
    </lineage>
</organism>
<dbReference type="AlphaFoldDB" id="A0A9P0YSA2"/>
<name>A0A9P0YSA2_CUSEU</name>
<accession>A0A9P0YSA2</accession>
<dbReference type="PANTHER" id="PTHR45786">
    <property type="entry name" value="DNA BINDING PROTEIN-LIKE"/>
    <property type="match status" value="1"/>
</dbReference>
<comment type="caution">
    <text evidence="1">The sequence shown here is derived from an EMBL/GenBank/DDBJ whole genome shotgun (WGS) entry which is preliminary data.</text>
</comment>
<dbReference type="PANTHER" id="PTHR45786:SF74">
    <property type="entry name" value="ATP-DEPENDENT DNA HELICASE"/>
    <property type="match status" value="1"/>
</dbReference>
<dbReference type="Proteomes" id="UP001152484">
    <property type="component" value="Unassembled WGS sequence"/>
</dbReference>
<dbReference type="OrthoDB" id="1304969at2759"/>
<protein>
    <submittedName>
        <fullName evidence="1">Uncharacterized protein</fullName>
    </submittedName>
</protein>
<evidence type="ECO:0000313" key="1">
    <source>
        <dbReference type="EMBL" id="CAH9073436.1"/>
    </source>
</evidence>
<dbReference type="EMBL" id="CAMAPE010000008">
    <property type="protein sequence ID" value="CAH9073436.1"/>
    <property type="molecule type" value="Genomic_DNA"/>
</dbReference>
<keyword evidence="2" id="KW-1185">Reference proteome</keyword>
<proteinExistence type="predicted"/>
<reference evidence="1" key="1">
    <citation type="submission" date="2022-07" db="EMBL/GenBank/DDBJ databases">
        <authorList>
            <person name="Macas J."/>
            <person name="Novak P."/>
            <person name="Neumann P."/>
        </authorList>
    </citation>
    <scope>NUCLEOTIDE SEQUENCE</scope>
</reference>
<evidence type="ECO:0000313" key="2">
    <source>
        <dbReference type="Proteomes" id="UP001152484"/>
    </source>
</evidence>
<gene>
    <name evidence="1" type="ORF">CEURO_LOCUS4815</name>
</gene>